<reference evidence="2" key="1">
    <citation type="submission" date="2018-11" db="EMBL/GenBank/DDBJ databases">
        <authorList>
            <consortium name="Pathogen Informatics"/>
        </authorList>
    </citation>
    <scope>NUCLEOTIDE SEQUENCE</scope>
</reference>
<evidence type="ECO:0000313" key="3">
    <source>
        <dbReference type="Proteomes" id="UP000784294"/>
    </source>
</evidence>
<evidence type="ECO:0000256" key="1">
    <source>
        <dbReference type="SAM" id="MobiDB-lite"/>
    </source>
</evidence>
<keyword evidence="3" id="KW-1185">Reference proteome</keyword>
<sequence length="108" mass="11847">MLNAHLLYDSSSGRWVLSVHGSVLTGYFASVVTRTAVIAQRESNIHYLSERVGCMSSSRPAGVSKTFRRHTQPHPLLKVMPPTGARQSASVYEGRPTRAQMPTVHTIA</sequence>
<gene>
    <name evidence="2" type="ORF">PXEA_LOCUS2122</name>
</gene>
<protein>
    <submittedName>
        <fullName evidence="2">Uncharacterized protein</fullName>
    </submittedName>
</protein>
<dbReference type="EMBL" id="CAAALY010004495">
    <property type="protein sequence ID" value="VEL08682.1"/>
    <property type="molecule type" value="Genomic_DNA"/>
</dbReference>
<name>A0A448WCX5_9PLAT</name>
<proteinExistence type="predicted"/>
<dbReference type="AlphaFoldDB" id="A0A448WCX5"/>
<feature type="region of interest" description="Disordered" evidence="1">
    <location>
        <begin position="59"/>
        <end position="108"/>
    </location>
</feature>
<comment type="caution">
    <text evidence="2">The sequence shown here is derived from an EMBL/GenBank/DDBJ whole genome shotgun (WGS) entry which is preliminary data.</text>
</comment>
<evidence type="ECO:0000313" key="2">
    <source>
        <dbReference type="EMBL" id="VEL08682.1"/>
    </source>
</evidence>
<organism evidence="2 3">
    <name type="scientific">Protopolystoma xenopodis</name>
    <dbReference type="NCBI Taxonomy" id="117903"/>
    <lineage>
        <taxon>Eukaryota</taxon>
        <taxon>Metazoa</taxon>
        <taxon>Spiralia</taxon>
        <taxon>Lophotrochozoa</taxon>
        <taxon>Platyhelminthes</taxon>
        <taxon>Monogenea</taxon>
        <taxon>Polyopisthocotylea</taxon>
        <taxon>Polystomatidea</taxon>
        <taxon>Polystomatidae</taxon>
        <taxon>Protopolystoma</taxon>
    </lineage>
</organism>
<accession>A0A448WCX5</accession>
<dbReference type="Proteomes" id="UP000784294">
    <property type="component" value="Unassembled WGS sequence"/>
</dbReference>